<keyword evidence="2" id="KW-0269">Exonuclease</keyword>
<dbReference type="SUPFAM" id="SSF56281">
    <property type="entry name" value="Metallo-hydrolase/oxidoreductase"/>
    <property type="match status" value="1"/>
</dbReference>
<evidence type="ECO:0000259" key="4">
    <source>
        <dbReference type="SMART" id="SM00849"/>
    </source>
</evidence>
<dbReference type="InterPro" id="IPR055132">
    <property type="entry name" value="RNase_J_b_CASP"/>
</dbReference>
<accession>A0A382XBE3</accession>
<sequence length="265" mass="29066">MEKFSNIRIIPLGGLGEIGRNMMVVEIDDDIIIIDAGVLFPSGDMPGVDFIISDISYLIKNQDRVQAILLTHGHEDHIGALPYVLSELNVPVYASKLTIGLISVKLREHRLLQQSDLRVIEPNSPLKIGGVSVEFFRVCHSIPDSMGIAIHTPHGSIVHTGDFKIDHTPIDNHKTDFATLSRLAAEGVLILLADSTYAEVEGYTPSESTIQNPIDLKISQAKGRIIVATFASLISRMQIVLDSAFRHNRKVAVVGRSMSNNLKMA</sequence>
<dbReference type="Pfam" id="PF22505">
    <property type="entry name" value="RNase_J_b_CASP"/>
    <property type="match status" value="1"/>
</dbReference>
<proteinExistence type="predicted"/>
<evidence type="ECO:0000256" key="2">
    <source>
        <dbReference type="ARBA" id="ARBA00022839"/>
    </source>
</evidence>
<keyword evidence="1" id="KW-0540">Nuclease</keyword>
<dbReference type="Gene3D" id="3.40.50.10710">
    <property type="entry name" value="Metallo-hydrolase/oxidoreductase"/>
    <property type="match status" value="1"/>
</dbReference>
<dbReference type="Pfam" id="PF00753">
    <property type="entry name" value="Lactamase_B"/>
    <property type="match status" value="1"/>
</dbReference>
<gene>
    <name evidence="5" type="ORF">METZ01_LOCUS420779</name>
</gene>
<organism evidence="5">
    <name type="scientific">marine metagenome</name>
    <dbReference type="NCBI Taxonomy" id="408172"/>
    <lineage>
        <taxon>unclassified sequences</taxon>
        <taxon>metagenomes</taxon>
        <taxon>ecological metagenomes</taxon>
    </lineage>
</organism>
<reference evidence="5" key="1">
    <citation type="submission" date="2018-05" db="EMBL/GenBank/DDBJ databases">
        <authorList>
            <person name="Lanie J.A."/>
            <person name="Ng W.-L."/>
            <person name="Kazmierczak K.M."/>
            <person name="Andrzejewski T.M."/>
            <person name="Davidsen T.M."/>
            <person name="Wayne K.J."/>
            <person name="Tettelin H."/>
            <person name="Glass J.I."/>
            <person name="Rusch D."/>
            <person name="Podicherti R."/>
            <person name="Tsui H.-C.T."/>
            <person name="Winkler M.E."/>
        </authorList>
    </citation>
    <scope>NUCLEOTIDE SEQUENCE</scope>
</reference>
<dbReference type="GO" id="GO:0004527">
    <property type="term" value="F:exonuclease activity"/>
    <property type="evidence" value="ECO:0007669"/>
    <property type="project" value="UniProtKB-KW"/>
</dbReference>
<dbReference type="InterPro" id="IPR042173">
    <property type="entry name" value="RNase_J_2"/>
</dbReference>
<feature type="domain" description="Metallo-beta-lactamase" evidence="4">
    <location>
        <begin position="19"/>
        <end position="214"/>
    </location>
</feature>
<dbReference type="SMART" id="SM00849">
    <property type="entry name" value="Lactamase_B"/>
    <property type="match status" value="1"/>
</dbReference>
<dbReference type="PANTHER" id="PTHR43694:SF1">
    <property type="entry name" value="RIBONUCLEASE J"/>
    <property type="match status" value="1"/>
</dbReference>
<dbReference type="InterPro" id="IPR001279">
    <property type="entry name" value="Metallo-B-lactamas"/>
</dbReference>
<dbReference type="CDD" id="cd07714">
    <property type="entry name" value="RNaseJ_MBL-fold"/>
    <property type="match status" value="1"/>
</dbReference>
<name>A0A382XBE3_9ZZZZ</name>
<evidence type="ECO:0000256" key="3">
    <source>
        <dbReference type="ARBA" id="ARBA00022884"/>
    </source>
</evidence>
<dbReference type="EMBL" id="UINC01166138">
    <property type="protein sequence ID" value="SVD67925.1"/>
    <property type="molecule type" value="Genomic_DNA"/>
</dbReference>
<dbReference type="AlphaFoldDB" id="A0A382XBE3"/>
<dbReference type="PANTHER" id="PTHR43694">
    <property type="entry name" value="RIBONUCLEASE J"/>
    <property type="match status" value="1"/>
</dbReference>
<evidence type="ECO:0000313" key="5">
    <source>
        <dbReference type="EMBL" id="SVD67925.1"/>
    </source>
</evidence>
<feature type="non-terminal residue" evidence="5">
    <location>
        <position position="265"/>
    </location>
</feature>
<dbReference type="InterPro" id="IPR036866">
    <property type="entry name" value="RibonucZ/Hydroxyglut_hydro"/>
</dbReference>
<keyword evidence="2" id="KW-0378">Hydrolase</keyword>
<dbReference type="Gene3D" id="3.60.15.10">
    <property type="entry name" value="Ribonuclease Z/Hydroxyacylglutathione hydrolase-like"/>
    <property type="match status" value="1"/>
</dbReference>
<protein>
    <recommendedName>
        <fullName evidence="4">Metallo-beta-lactamase domain-containing protein</fullName>
    </recommendedName>
</protein>
<dbReference type="GO" id="GO:0003723">
    <property type="term" value="F:RNA binding"/>
    <property type="evidence" value="ECO:0007669"/>
    <property type="project" value="UniProtKB-KW"/>
</dbReference>
<evidence type="ECO:0000256" key="1">
    <source>
        <dbReference type="ARBA" id="ARBA00022722"/>
    </source>
</evidence>
<keyword evidence="3" id="KW-0694">RNA-binding</keyword>